<dbReference type="InterPro" id="IPR000375">
    <property type="entry name" value="Dynamin_stalk"/>
</dbReference>
<dbReference type="Pfam" id="PF00350">
    <property type="entry name" value="Dynamin_N"/>
    <property type="match status" value="1"/>
</dbReference>
<dbReference type="Pfam" id="PF01031">
    <property type="entry name" value="Dynamin_M"/>
    <property type="match status" value="1"/>
</dbReference>
<dbReference type="PANTHER" id="PTHR11566">
    <property type="entry name" value="DYNAMIN"/>
    <property type="match status" value="1"/>
</dbReference>
<evidence type="ECO:0000313" key="5">
    <source>
        <dbReference type="EMBL" id="CAL8117594.1"/>
    </source>
</evidence>
<evidence type="ECO:0000256" key="3">
    <source>
        <dbReference type="SAM" id="MobiDB-lite"/>
    </source>
</evidence>
<dbReference type="Gene3D" id="1.20.120.1240">
    <property type="entry name" value="Dynamin, middle domain"/>
    <property type="match status" value="1"/>
</dbReference>
<dbReference type="Gene3D" id="3.40.50.300">
    <property type="entry name" value="P-loop containing nucleotide triphosphate hydrolases"/>
    <property type="match status" value="1"/>
</dbReference>
<reference evidence="5 6" key="1">
    <citation type="submission" date="2024-08" db="EMBL/GenBank/DDBJ databases">
        <authorList>
            <person name="Cucini C."/>
            <person name="Frati F."/>
        </authorList>
    </citation>
    <scope>NUCLEOTIDE SEQUENCE [LARGE SCALE GENOMIC DNA]</scope>
</reference>
<evidence type="ECO:0000259" key="4">
    <source>
        <dbReference type="PROSITE" id="PS51718"/>
    </source>
</evidence>
<dbReference type="PRINTS" id="PR00195">
    <property type="entry name" value="DYNAMIN"/>
</dbReference>
<keyword evidence="2" id="KW-0342">GTP-binding</keyword>
<dbReference type="InterPro" id="IPR027417">
    <property type="entry name" value="P-loop_NTPase"/>
</dbReference>
<sequence>MIDFNSLVTYMCKVQRKFGSKIDLPRIVVIGAQSSGKSSVLDSLVGLSIFPRGTGTVTTCPTIVQLIQITDENEKEGVELEDLPYSGRMVNHDEIRTRIGELMMRNEGQLVETPIIVRVYSLTLLPFTVIDMPGITKIPGTAGLSEGQLKDLSRSYISEENSIIFAVSPANNDIQNSEAITLAKEVDPNGNRTLGVLTKIDIMEPGTDARKELTGKHPHVQLKLGMIGIMNRSQEDITRGLTVDQQLEREESFLEHQYPDLADKNGVPYLRKKLHELLVPHILKCLPGNLRQFEEELESCRKRLAGVPADKSRDEEFDSLFETIRRFESNMKTEIEGSTFRPESSYIYGGVIIKEIFQKRFPLGMESAEKTSQVSSSDADDFIITSFLNSGSYDSIGVFAEGVFRTLTANQIMTLVQPALECAKEVHTEVVKVADRNLTGKGNEHLKFFPALRTVMRDVATQILDANLKILKNHLTTYVQVQSHDIFSLDPSFLTKIADLKKDLEIRLNPGSAHTLSVDSSRSFLKESGITDVIKTMVKEYFFVVKSHIQGYVPKLIAAKLLQPFTEKKGSFGLKLLTAVRQRQKLGPLMELAPEVRRKRDKDIKLRKDLKEVIREGYEKLNIYTYEMDGDGAFQFRNKSNDEQPSTSRPTTDERDEDDPPSTSSPKDEWTEEGEYQVPPEE</sequence>
<dbReference type="Proteomes" id="UP001642540">
    <property type="component" value="Unassembled WGS sequence"/>
</dbReference>
<dbReference type="InterPro" id="IPR001401">
    <property type="entry name" value="Dynamin_GTPase"/>
</dbReference>
<dbReference type="InterPro" id="IPR003130">
    <property type="entry name" value="GED"/>
</dbReference>
<dbReference type="SMART" id="SM00053">
    <property type="entry name" value="DYNc"/>
    <property type="match status" value="1"/>
</dbReference>
<gene>
    <name evidence="5" type="ORF">ODALV1_LOCUS17768</name>
</gene>
<evidence type="ECO:0000313" key="6">
    <source>
        <dbReference type="Proteomes" id="UP001642540"/>
    </source>
</evidence>
<evidence type="ECO:0000256" key="1">
    <source>
        <dbReference type="ARBA" id="ARBA00022741"/>
    </source>
</evidence>
<dbReference type="InterPro" id="IPR030381">
    <property type="entry name" value="G_DYNAMIN_dom"/>
</dbReference>
<organism evidence="5 6">
    <name type="scientific">Orchesella dallaii</name>
    <dbReference type="NCBI Taxonomy" id="48710"/>
    <lineage>
        <taxon>Eukaryota</taxon>
        <taxon>Metazoa</taxon>
        <taxon>Ecdysozoa</taxon>
        <taxon>Arthropoda</taxon>
        <taxon>Hexapoda</taxon>
        <taxon>Collembola</taxon>
        <taxon>Entomobryomorpha</taxon>
        <taxon>Entomobryoidea</taxon>
        <taxon>Orchesellidae</taxon>
        <taxon>Orchesellinae</taxon>
        <taxon>Orchesella</taxon>
    </lineage>
</organism>
<feature type="region of interest" description="Disordered" evidence="3">
    <location>
        <begin position="634"/>
        <end position="682"/>
    </location>
</feature>
<comment type="caution">
    <text evidence="5">The sequence shown here is derived from an EMBL/GenBank/DDBJ whole genome shotgun (WGS) entry which is preliminary data.</text>
</comment>
<name>A0ABP1R3I4_9HEXA</name>
<protein>
    <recommendedName>
        <fullName evidence="4">Dynamin-type G domain-containing protein</fullName>
    </recommendedName>
</protein>
<dbReference type="CDD" id="cd08771">
    <property type="entry name" value="DLP_1"/>
    <property type="match status" value="1"/>
</dbReference>
<dbReference type="PROSITE" id="PS51718">
    <property type="entry name" value="G_DYNAMIN_2"/>
    <property type="match status" value="1"/>
</dbReference>
<dbReference type="EMBL" id="CAXLJM020000055">
    <property type="protein sequence ID" value="CAL8117594.1"/>
    <property type="molecule type" value="Genomic_DNA"/>
</dbReference>
<feature type="domain" description="Dynamin-type G" evidence="4">
    <location>
        <begin position="21"/>
        <end position="287"/>
    </location>
</feature>
<keyword evidence="1" id="KW-0547">Nucleotide-binding</keyword>
<dbReference type="InterPro" id="IPR045063">
    <property type="entry name" value="Dynamin_N"/>
</dbReference>
<feature type="compositionally biased region" description="Acidic residues" evidence="3">
    <location>
        <begin position="670"/>
        <end position="682"/>
    </location>
</feature>
<dbReference type="InterPro" id="IPR022812">
    <property type="entry name" value="Dynamin"/>
</dbReference>
<dbReference type="SUPFAM" id="SSF52540">
    <property type="entry name" value="P-loop containing nucleoside triphosphate hydrolases"/>
    <property type="match status" value="1"/>
</dbReference>
<keyword evidence="6" id="KW-1185">Reference proteome</keyword>
<evidence type="ECO:0000256" key="2">
    <source>
        <dbReference type="ARBA" id="ARBA00023134"/>
    </source>
</evidence>
<proteinExistence type="predicted"/>
<dbReference type="Pfam" id="PF02212">
    <property type="entry name" value="GED"/>
    <property type="match status" value="1"/>
</dbReference>
<accession>A0ABP1R3I4</accession>